<evidence type="ECO:0000313" key="9">
    <source>
        <dbReference type="EMBL" id="SDE69619.1"/>
    </source>
</evidence>
<evidence type="ECO:0000256" key="4">
    <source>
        <dbReference type="ARBA" id="ARBA00022692"/>
    </source>
</evidence>
<comment type="subcellular location">
    <subcellularLocation>
        <location evidence="1 7">Cell membrane</location>
        <topology evidence="1 7">Multi-pass membrane protein</topology>
    </subcellularLocation>
</comment>
<feature type="transmembrane region" description="Helical" evidence="7">
    <location>
        <begin position="160"/>
        <end position="181"/>
    </location>
</feature>
<evidence type="ECO:0000256" key="7">
    <source>
        <dbReference type="RuleBase" id="RU363032"/>
    </source>
</evidence>
<organism evidence="9 10">
    <name type="scientific">Actinobaculum suis</name>
    <dbReference type="NCBI Taxonomy" id="1657"/>
    <lineage>
        <taxon>Bacteria</taxon>
        <taxon>Bacillati</taxon>
        <taxon>Actinomycetota</taxon>
        <taxon>Actinomycetes</taxon>
        <taxon>Actinomycetales</taxon>
        <taxon>Actinomycetaceae</taxon>
        <taxon>Actinobaculum</taxon>
    </lineage>
</organism>
<dbReference type="SUPFAM" id="SSF161098">
    <property type="entry name" value="MetI-like"/>
    <property type="match status" value="1"/>
</dbReference>
<keyword evidence="10" id="KW-1185">Reference proteome</keyword>
<dbReference type="GO" id="GO:0005886">
    <property type="term" value="C:plasma membrane"/>
    <property type="evidence" value="ECO:0007669"/>
    <property type="project" value="UniProtKB-SubCell"/>
</dbReference>
<feature type="domain" description="ABC transmembrane type-1" evidence="8">
    <location>
        <begin position="73"/>
        <end position="283"/>
    </location>
</feature>
<keyword evidence="5 7" id="KW-1133">Transmembrane helix</keyword>
<evidence type="ECO:0000256" key="6">
    <source>
        <dbReference type="ARBA" id="ARBA00023136"/>
    </source>
</evidence>
<dbReference type="EMBL" id="FNAU01000035">
    <property type="protein sequence ID" value="SDE69619.1"/>
    <property type="molecule type" value="Genomic_DNA"/>
</dbReference>
<keyword evidence="2 7" id="KW-0813">Transport</keyword>
<feature type="transmembrane region" description="Helical" evidence="7">
    <location>
        <begin position="112"/>
        <end position="140"/>
    </location>
</feature>
<keyword evidence="3" id="KW-1003">Cell membrane</keyword>
<dbReference type="Gene3D" id="1.10.3720.10">
    <property type="entry name" value="MetI-like"/>
    <property type="match status" value="1"/>
</dbReference>
<dbReference type="CDD" id="cd06261">
    <property type="entry name" value="TM_PBP2"/>
    <property type="match status" value="1"/>
</dbReference>
<dbReference type="InterPro" id="IPR000515">
    <property type="entry name" value="MetI-like"/>
</dbReference>
<dbReference type="Pfam" id="PF00528">
    <property type="entry name" value="BPD_transp_1"/>
    <property type="match status" value="1"/>
</dbReference>
<evidence type="ECO:0000256" key="2">
    <source>
        <dbReference type="ARBA" id="ARBA00022448"/>
    </source>
</evidence>
<reference evidence="10" key="1">
    <citation type="submission" date="2016-10" db="EMBL/GenBank/DDBJ databases">
        <authorList>
            <person name="Varghese N."/>
        </authorList>
    </citation>
    <scope>NUCLEOTIDE SEQUENCE [LARGE SCALE GENOMIC DNA]</scope>
    <source>
        <strain evidence="10">DSM 20639</strain>
    </source>
</reference>
<keyword evidence="6 7" id="KW-0472">Membrane</keyword>
<keyword evidence="4 7" id="KW-0812">Transmembrane</keyword>
<name>A0A1G7F141_9ACTO</name>
<dbReference type="RefSeq" id="WP_083330203.1">
    <property type="nucleotide sequence ID" value="NZ_FNAU01000035.1"/>
</dbReference>
<evidence type="ECO:0000256" key="5">
    <source>
        <dbReference type="ARBA" id="ARBA00022989"/>
    </source>
</evidence>
<evidence type="ECO:0000259" key="8">
    <source>
        <dbReference type="PROSITE" id="PS50928"/>
    </source>
</evidence>
<dbReference type="AlphaFoldDB" id="A0A1G7F141"/>
<dbReference type="PANTHER" id="PTHR43163">
    <property type="entry name" value="DIPEPTIDE TRANSPORT SYSTEM PERMEASE PROTEIN DPPB-RELATED"/>
    <property type="match status" value="1"/>
</dbReference>
<proteinExistence type="inferred from homology"/>
<feature type="transmembrane region" description="Helical" evidence="7">
    <location>
        <begin position="77"/>
        <end position="100"/>
    </location>
</feature>
<evidence type="ECO:0000256" key="3">
    <source>
        <dbReference type="ARBA" id="ARBA00022475"/>
    </source>
</evidence>
<dbReference type="GO" id="GO:0055085">
    <property type="term" value="P:transmembrane transport"/>
    <property type="evidence" value="ECO:0007669"/>
    <property type="project" value="InterPro"/>
</dbReference>
<dbReference type="PANTHER" id="PTHR43163:SF9">
    <property type="entry name" value="ABC TRANSPORTER PERMEASE PROTEIN"/>
    <property type="match status" value="1"/>
</dbReference>
<accession>A0A1G7F141</accession>
<feature type="transmembrane region" description="Helical" evidence="7">
    <location>
        <begin position="218"/>
        <end position="240"/>
    </location>
</feature>
<dbReference type="PROSITE" id="PS50928">
    <property type="entry name" value="ABC_TM1"/>
    <property type="match status" value="1"/>
</dbReference>
<dbReference type="InterPro" id="IPR035906">
    <property type="entry name" value="MetI-like_sf"/>
</dbReference>
<gene>
    <name evidence="9" type="ORF">SAMN05421878_1352</name>
</gene>
<comment type="similarity">
    <text evidence="7">Belongs to the binding-protein-dependent transport system permease family.</text>
</comment>
<sequence>MSTFRGSGPEANVGQAAYMNMSPEKKAQLLAHWGDGTPMLQRYWDWLTSFIAGDMGISLRFNAPVSQVIATKFSTSVLMLATAWLLSGVLGFVLGVVAAAREGSLLSKAIHGFCLLLASTPTFWFGLLVLMVFGVYLGVIPIGFASPIGKAAEDITFWDLFRHAIGPALTLSIVGISNVALHTRQKLLDVMETDYFLFARARGLGLWHVIRRHGLRNIILPALTLQFASISEIFGGSILVEQVFSYPGLGQATVIAGLGSDVALLAAIAVFSAAIVFVGNAAADLLYRVIDPRMRAGVTNV</sequence>
<evidence type="ECO:0000313" key="10">
    <source>
        <dbReference type="Proteomes" id="UP000182744"/>
    </source>
</evidence>
<dbReference type="Proteomes" id="UP000182744">
    <property type="component" value="Unassembled WGS sequence"/>
</dbReference>
<protein>
    <submittedName>
        <fullName evidence="9">Peptide/nickel transport system permease protein</fullName>
    </submittedName>
</protein>
<evidence type="ECO:0000256" key="1">
    <source>
        <dbReference type="ARBA" id="ARBA00004651"/>
    </source>
</evidence>
<feature type="transmembrane region" description="Helical" evidence="7">
    <location>
        <begin position="262"/>
        <end position="287"/>
    </location>
</feature>